<sequence length="223" mass="24957">MDSNEVRRQWANRSAAYSPEYYAYHGPDKRSKSVRGLLERFVDRDASILELGCSSGRHLSHLADHGFEDLAGIELNGDAFDVMAESYPELAEQGTFHHAAIEDVVEEFEDGQFDAVYSVETLQHVSPDSRWVFAELARITSDLLVTVENEGDRSVSTESGDDADTEASTDYEVTYVTDDVPLYHRDWNRVFTDQGLVEVAAEAGKRDTVRAFRPPSSVAAEDR</sequence>
<dbReference type="GO" id="GO:0008168">
    <property type="term" value="F:methyltransferase activity"/>
    <property type="evidence" value="ECO:0007669"/>
    <property type="project" value="UniProtKB-KW"/>
</dbReference>
<accession>M0MCX6</accession>
<dbReference type="PATRIC" id="fig|1227454.3.peg.865"/>
<evidence type="ECO:0000256" key="1">
    <source>
        <dbReference type="ARBA" id="ARBA00022603"/>
    </source>
</evidence>
<dbReference type="Gene3D" id="3.40.50.150">
    <property type="entry name" value="Vaccinia Virus protein VP39"/>
    <property type="match status" value="1"/>
</dbReference>
<gene>
    <name evidence="5" type="ORF">C446_04435</name>
</gene>
<feature type="region of interest" description="Disordered" evidence="3">
    <location>
        <begin position="149"/>
        <end position="170"/>
    </location>
</feature>
<dbReference type="eggNOG" id="arCOG06507">
    <property type="taxonomic scope" value="Archaea"/>
</dbReference>
<dbReference type="GO" id="GO:0032259">
    <property type="term" value="P:methylation"/>
    <property type="evidence" value="ECO:0007669"/>
    <property type="project" value="UniProtKB-KW"/>
</dbReference>
<comment type="caution">
    <text evidence="5">The sequence shown here is derived from an EMBL/GenBank/DDBJ whole genome shotgun (WGS) entry which is preliminary data.</text>
</comment>
<keyword evidence="6" id="KW-1185">Reference proteome</keyword>
<protein>
    <submittedName>
        <fullName evidence="5">Methyltransferase type 11</fullName>
    </submittedName>
</protein>
<dbReference type="PANTHER" id="PTHR43861:SF1">
    <property type="entry name" value="TRANS-ACONITATE 2-METHYLTRANSFERASE"/>
    <property type="match status" value="1"/>
</dbReference>
<dbReference type="AlphaFoldDB" id="M0MCX6"/>
<keyword evidence="1 5" id="KW-0489">Methyltransferase</keyword>
<dbReference type="STRING" id="1227454.C446_04435"/>
<dbReference type="OrthoDB" id="6243at2157"/>
<dbReference type="CDD" id="cd02440">
    <property type="entry name" value="AdoMet_MTases"/>
    <property type="match status" value="1"/>
</dbReference>
<evidence type="ECO:0000256" key="2">
    <source>
        <dbReference type="ARBA" id="ARBA00022679"/>
    </source>
</evidence>
<evidence type="ECO:0000313" key="6">
    <source>
        <dbReference type="Proteomes" id="UP000011607"/>
    </source>
</evidence>
<dbReference type="RefSeq" id="WP_006671844.1">
    <property type="nucleotide sequence ID" value="NZ_AOMA01000059.1"/>
</dbReference>
<dbReference type="EMBL" id="AOMA01000059">
    <property type="protein sequence ID" value="EMA42260.1"/>
    <property type="molecule type" value="Genomic_DNA"/>
</dbReference>
<dbReference type="InterPro" id="IPR029063">
    <property type="entry name" value="SAM-dependent_MTases_sf"/>
</dbReference>
<dbReference type="InterPro" id="IPR041698">
    <property type="entry name" value="Methyltransf_25"/>
</dbReference>
<evidence type="ECO:0000259" key="4">
    <source>
        <dbReference type="Pfam" id="PF13649"/>
    </source>
</evidence>
<proteinExistence type="predicted"/>
<keyword evidence="2 5" id="KW-0808">Transferase</keyword>
<dbReference type="Pfam" id="PF13649">
    <property type="entry name" value="Methyltransf_25"/>
    <property type="match status" value="1"/>
</dbReference>
<feature type="compositionally biased region" description="Acidic residues" evidence="3">
    <location>
        <begin position="159"/>
        <end position="169"/>
    </location>
</feature>
<dbReference type="SUPFAM" id="SSF53335">
    <property type="entry name" value="S-adenosyl-L-methionine-dependent methyltransferases"/>
    <property type="match status" value="1"/>
</dbReference>
<reference evidence="5 6" key="1">
    <citation type="journal article" date="2014" name="PLoS Genet.">
        <title>Phylogenetically driven sequencing of extremely halophilic archaea reveals strategies for static and dynamic osmo-response.</title>
        <authorList>
            <person name="Becker E.A."/>
            <person name="Seitzer P.M."/>
            <person name="Tritt A."/>
            <person name="Larsen D."/>
            <person name="Krusor M."/>
            <person name="Yao A.I."/>
            <person name="Wu D."/>
            <person name="Madern D."/>
            <person name="Eisen J.A."/>
            <person name="Darling A.E."/>
            <person name="Facciotti M.T."/>
        </authorList>
    </citation>
    <scope>NUCLEOTIDE SEQUENCE [LARGE SCALE GENOMIC DNA]</scope>
    <source>
        <strain evidence="5 6">JCM 10879</strain>
    </source>
</reference>
<evidence type="ECO:0000256" key="3">
    <source>
        <dbReference type="SAM" id="MobiDB-lite"/>
    </source>
</evidence>
<name>M0MCX6_9EURY</name>
<feature type="domain" description="Methyltransferase" evidence="4">
    <location>
        <begin position="48"/>
        <end position="140"/>
    </location>
</feature>
<dbReference type="PANTHER" id="PTHR43861">
    <property type="entry name" value="TRANS-ACONITATE 2-METHYLTRANSFERASE-RELATED"/>
    <property type="match status" value="1"/>
</dbReference>
<dbReference type="Proteomes" id="UP000011607">
    <property type="component" value="Unassembled WGS sequence"/>
</dbReference>
<evidence type="ECO:0000313" key="5">
    <source>
        <dbReference type="EMBL" id="EMA42260.1"/>
    </source>
</evidence>
<organism evidence="5 6">
    <name type="scientific">Halobiforma nitratireducens JCM 10879</name>
    <dbReference type="NCBI Taxonomy" id="1227454"/>
    <lineage>
        <taxon>Archaea</taxon>
        <taxon>Methanobacteriati</taxon>
        <taxon>Methanobacteriota</taxon>
        <taxon>Stenosarchaea group</taxon>
        <taxon>Halobacteria</taxon>
        <taxon>Halobacteriales</taxon>
        <taxon>Natrialbaceae</taxon>
        <taxon>Halobiforma</taxon>
    </lineage>
</organism>